<dbReference type="SUPFAM" id="SSF46785">
    <property type="entry name" value="Winged helix' DNA-binding domain"/>
    <property type="match status" value="1"/>
</dbReference>
<dbReference type="PaxDb" id="273075-Ta1110"/>
<dbReference type="GO" id="GO:0003700">
    <property type="term" value="F:DNA-binding transcription factor activity"/>
    <property type="evidence" value="ECO:0007669"/>
    <property type="project" value="InterPro"/>
</dbReference>
<dbReference type="InterPro" id="IPR001845">
    <property type="entry name" value="HTH_ArsR_DNA-bd_dom"/>
</dbReference>
<feature type="domain" description="HTH arsR-type" evidence="4">
    <location>
        <begin position="20"/>
        <end position="110"/>
    </location>
</feature>
<gene>
    <name evidence="5" type="ordered locus">Ta1110</name>
</gene>
<dbReference type="eggNOG" id="arCOG01681">
    <property type="taxonomic scope" value="Archaea"/>
</dbReference>
<organism evidence="5 6">
    <name type="scientific">Thermoplasma acidophilum (strain ATCC 25905 / DSM 1728 / JCM 9062 / NBRC 15155 / AMRC-C165)</name>
    <dbReference type="NCBI Taxonomy" id="273075"/>
    <lineage>
        <taxon>Archaea</taxon>
        <taxon>Methanobacteriati</taxon>
        <taxon>Thermoplasmatota</taxon>
        <taxon>Thermoplasmata</taxon>
        <taxon>Thermoplasmatales</taxon>
        <taxon>Thermoplasmataceae</taxon>
        <taxon>Thermoplasma</taxon>
    </lineage>
</organism>
<dbReference type="EnsemblBacteria" id="CAC12237">
    <property type="protein sequence ID" value="CAC12237"/>
    <property type="gene ID" value="CAC12237"/>
</dbReference>
<dbReference type="SMART" id="SM00418">
    <property type="entry name" value="HTH_ARSR"/>
    <property type="match status" value="1"/>
</dbReference>
<keyword evidence="3" id="KW-0804">Transcription</keyword>
<dbReference type="HOGENOM" id="CLU_097806_3_2_2"/>
<dbReference type="PANTHER" id="PTHR43132">
    <property type="entry name" value="ARSENICAL RESISTANCE OPERON REPRESSOR ARSR-RELATED"/>
    <property type="match status" value="1"/>
</dbReference>
<keyword evidence="6" id="KW-1185">Reference proteome</keyword>
<reference evidence="5 6" key="1">
    <citation type="journal article" date="2000" name="Nature">
        <title>The genome sequence of the thermoacidophilic scavenger Thermoplasma acidophilum.</title>
        <authorList>
            <person name="Ruepp A."/>
            <person name="Graml W."/>
            <person name="Santos-Martinez M.L."/>
            <person name="Koretke K.K."/>
            <person name="Volker C."/>
            <person name="Mewes H.W."/>
            <person name="Frishman D."/>
            <person name="Stocker S."/>
            <person name="Lupas A.N."/>
            <person name="Baumeister W."/>
        </authorList>
    </citation>
    <scope>NUCLEOTIDE SEQUENCE [LARGE SCALE GENOMIC DNA]</scope>
    <source>
        <strain evidence="6">ATCC 25905 / DSM 1728 / JCM 9062 / NBRC 15155 / AMRC-C165</strain>
    </source>
</reference>
<evidence type="ECO:0000259" key="4">
    <source>
        <dbReference type="PROSITE" id="PS50987"/>
    </source>
</evidence>
<dbReference type="EMBL" id="AL445066">
    <property type="protein sequence ID" value="CAC12237.1"/>
    <property type="molecule type" value="Genomic_DNA"/>
</dbReference>
<protein>
    <submittedName>
        <fullName evidence="5">Transcription regulator ArsR related protein</fullName>
    </submittedName>
</protein>
<proteinExistence type="predicted"/>
<dbReference type="InParanoid" id="Q9HJ62"/>
<evidence type="ECO:0000256" key="3">
    <source>
        <dbReference type="ARBA" id="ARBA00023163"/>
    </source>
</evidence>
<dbReference type="Pfam" id="PF01022">
    <property type="entry name" value="HTH_5"/>
    <property type="match status" value="1"/>
</dbReference>
<keyword evidence="2" id="KW-0238">DNA-binding</keyword>
<evidence type="ECO:0000313" key="5">
    <source>
        <dbReference type="EMBL" id="CAC12237.1"/>
    </source>
</evidence>
<sequence>MSHYISIMESSCKVIKLRSPDLSDYEDREKIVESLASKVRLAILDLMVEYGEVCTCELVPALGLSQPTITIHLSKLYEAGIIEKREVKKFTFYHINPRYSGIVESVLRLR</sequence>
<accession>Q9HJ62</accession>
<evidence type="ECO:0000256" key="2">
    <source>
        <dbReference type="ARBA" id="ARBA00023125"/>
    </source>
</evidence>
<dbReference type="STRING" id="273075.gene:9572331"/>
<dbReference type="KEGG" id="tac:Ta1110"/>
<dbReference type="CDD" id="cd00090">
    <property type="entry name" value="HTH_ARSR"/>
    <property type="match status" value="1"/>
</dbReference>
<dbReference type="PANTHER" id="PTHR43132:SF2">
    <property type="entry name" value="ARSENICAL RESISTANCE OPERON REPRESSOR ARSR-RELATED"/>
    <property type="match status" value="1"/>
</dbReference>
<dbReference type="Gene3D" id="1.10.10.10">
    <property type="entry name" value="Winged helix-like DNA-binding domain superfamily/Winged helix DNA-binding domain"/>
    <property type="match status" value="1"/>
</dbReference>
<evidence type="ECO:0000256" key="1">
    <source>
        <dbReference type="ARBA" id="ARBA00023015"/>
    </source>
</evidence>
<keyword evidence="1" id="KW-0805">Transcription regulation</keyword>
<dbReference type="NCBIfam" id="NF033788">
    <property type="entry name" value="HTH_metalloreg"/>
    <property type="match status" value="1"/>
</dbReference>
<name>Q9HJ62_THEAC</name>
<dbReference type="PROSITE" id="PS50987">
    <property type="entry name" value="HTH_ARSR_2"/>
    <property type="match status" value="1"/>
</dbReference>
<dbReference type="InterPro" id="IPR011991">
    <property type="entry name" value="ArsR-like_HTH"/>
</dbReference>
<evidence type="ECO:0000313" key="6">
    <source>
        <dbReference type="Proteomes" id="UP000001024"/>
    </source>
</evidence>
<dbReference type="GO" id="GO:0003677">
    <property type="term" value="F:DNA binding"/>
    <property type="evidence" value="ECO:0007669"/>
    <property type="project" value="UniProtKB-KW"/>
</dbReference>
<dbReference type="InterPro" id="IPR036388">
    <property type="entry name" value="WH-like_DNA-bd_sf"/>
</dbReference>
<dbReference type="InterPro" id="IPR036390">
    <property type="entry name" value="WH_DNA-bd_sf"/>
</dbReference>
<dbReference type="InterPro" id="IPR051011">
    <property type="entry name" value="Metal_resp_trans_reg"/>
</dbReference>
<dbReference type="Proteomes" id="UP000001024">
    <property type="component" value="Chromosome"/>
</dbReference>
<dbReference type="PRINTS" id="PR00778">
    <property type="entry name" value="HTHARSR"/>
</dbReference>
<dbReference type="AlphaFoldDB" id="Q9HJ62"/>